<comment type="pathway">
    <text evidence="1 9">Nucleotide-sugar biosynthesis; GDP-L-fucose biosynthesis via de novo pathway; GDP-L-fucose from GDP-alpha-D-mannose: step 2/2.</text>
</comment>
<dbReference type="RefSeq" id="WP_015961129.1">
    <property type="nucleotide sequence ID" value="NC_008639.1"/>
</dbReference>
<feature type="binding site" evidence="9">
    <location>
        <position position="293"/>
    </location>
    <ligand>
        <name>substrate</name>
    </ligand>
</feature>
<dbReference type="KEGG" id="cph:Cpha266_2610"/>
<dbReference type="GO" id="GO:0016853">
    <property type="term" value="F:isomerase activity"/>
    <property type="evidence" value="ECO:0007669"/>
    <property type="project" value="UniProtKB-KW"/>
</dbReference>
<dbReference type="GO" id="GO:0042351">
    <property type="term" value="P:'de novo' GDP-L-fucose biosynthetic process"/>
    <property type="evidence" value="ECO:0007669"/>
    <property type="project" value="UniProtKB-UniRule"/>
</dbReference>
<evidence type="ECO:0000256" key="6">
    <source>
        <dbReference type="ARBA" id="ARBA00023235"/>
    </source>
</evidence>
<evidence type="ECO:0000256" key="4">
    <source>
        <dbReference type="ARBA" id="ARBA00022857"/>
    </source>
</evidence>
<keyword evidence="7 9" id="KW-0511">Multifunctional enzyme</keyword>
<feature type="binding site" evidence="9">
    <location>
        <position position="184"/>
    </location>
    <ligand>
        <name>NADP(+)</name>
        <dbReference type="ChEBI" id="CHEBI:58349"/>
    </ligand>
</feature>
<dbReference type="InterPro" id="IPR028614">
    <property type="entry name" value="GDP_fucose/colitose_synth"/>
</dbReference>
<dbReference type="Gene3D" id="3.90.25.10">
    <property type="entry name" value="UDP-galactose 4-epimerase, domain 1"/>
    <property type="match status" value="1"/>
</dbReference>
<organism evidence="11 12">
    <name type="scientific">Chlorobium phaeobacteroides (strain DSM 266 / SMG 266 / 2430)</name>
    <dbReference type="NCBI Taxonomy" id="290317"/>
    <lineage>
        <taxon>Bacteria</taxon>
        <taxon>Pseudomonadati</taxon>
        <taxon>Chlorobiota</taxon>
        <taxon>Chlorobiia</taxon>
        <taxon>Chlorobiales</taxon>
        <taxon>Chlorobiaceae</taxon>
        <taxon>Chlorobium/Pelodictyon group</taxon>
        <taxon>Chlorobium</taxon>
    </lineage>
</organism>
<feature type="binding site" evidence="9">
    <location>
        <begin position="9"/>
        <end position="15"/>
    </location>
    <ligand>
        <name>NADP(+)</name>
        <dbReference type="ChEBI" id="CHEBI:58349"/>
    </ligand>
</feature>
<dbReference type="GO" id="GO:0050577">
    <property type="term" value="F:GDP-L-fucose synthase activity"/>
    <property type="evidence" value="ECO:0007669"/>
    <property type="project" value="UniProtKB-UniRule"/>
</dbReference>
<keyword evidence="12" id="KW-1185">Reference proteome</keyword>
<feature type="domain" description="NAD-dependent epimerase/dehydratase" evidence="10">
    <location>
        <begin position="5"/>
        <end position="244"/>
    </location>
</feature>
<dbReference type="AlphaFoldDB" id="A1BJM1"/>
<protein>
    <recommendedName>
        <fullName evidence="3 9">GDP-L-fucose synthase</fullName>
        <ecNumber evidence="3 9">1.1.1.271</ecNumber>
    </recommendedName>
    <alternativeName>
        <fullName evidence="9">GDP-4-keto-6-deoxy-D-mannose-3,5-epimerase-4-reductase</fullName>
    </alternativeName>
</protein>
<evidence type="ECO:0000256" key="1">
    <source>
        <dbReference type="ARBA" id="ARBA00004883"/>
    </source>
</evidence>
<keyword evidence="4 9" id="KW-0521">NADP</keyword>
<dbReference type="GO" id="GO:0070401">
    <property type="term" value="F:NADP+ binding"/>
    <property type="evidence" value="ECO:0007669"/>
    <property type="project" value="UniProtKB-UniRule"/>
</dbReference>
<evidence type="ECO:0000256" key="9">
    <source>
        <dbReference type="HAMAP-Rule" id="MF_00956"/>
    </source>
</evidence>
<gene>
    <name evidence="9" type="primary">fcl</name>
    <name evidence="11" type="ordered locus">Cpha266_2610</name>
</gene>
<dbReference type="Pfam" id="PF01370">
    <property type="entry name" value="Epimerase"/>
    <property type="match status" value="1"/>
</dbReference>
<name>A1BJM1_CHLPD</name>
<feature type="binding site" evidence="9">
    <location>
        <position position="192"/>
    </location>
    <ligand>
        <name>substrate</name>
    </ligand>
</feature>
<dbReference type="OrthoDB" id="9811425at2"/>
<dbReference type="Gene3D" id="3.40.50.720">
    <property type="entry name" value="NAD(P)-binding Rossmann-like Domain"/>
    <property type="match status" value="1"/>
</dbReference>
<keyword evidence="6 9" id="KW-0413">Isomerase</keyword>
<dbReference type="FunFam" id="3.40.50.720:FF:000101">
    <property type="entry name" value="GDP-L-fucose synthase"/>
    <property type="match status" value="1"/>
</dbReference>
<sequence length="337" mass="37377">MHQKIYIAGHRGMVGSAIVRNLLAGGLSSDNLLFRTHVELDLTCQAAVRSFFEKEMPDQVYLAAAKVGGIHANNTYPAEFIYQNLMIEANIIHEAWRAGVKKLLFLGSSCIYPKMVPQPMSESALLTGPLEPTNEPYAIAKIAGIKLCESYNRQYGESHGTDYRSVMPTNLYGPGDNYHPENSHVIPALIRRFHEAKLSMECTAYFPLSNPYSVLIWGTGTPRREFLNVDDMAAASVHVMNLDKAVYEANTQPMLSHINVGCGEDITIKELAETIAKVVGYTGNIDFDPSKPDGTPRKLMDSTRLNKLGWRPKIDLVSGLRVAYDDFLKSSYASAEQ</sequence>
<dbReference type="STRING" id="290317.Cpha266_2610"/>
<evidence type="ECO:0000259" key="10">
    <source>
        <dbReference type="Pfam" id="PF01370"/>
    </source>
</evidence>
<comment type="similarity">
    <text evidence="2 9">Belongs to the NAD(P)-dependent epimerase/dehydratase family. Fucose synthase subfamily.</text>
</comment>
<dbReference type="HAMAP" id="MF_00956">
    <property type="entry name" value="GDP_fucose_synth"/>
    <property type="match status" value="1"/>
</dbReference>
<dbReference type="Proteomes" id="UP000008701">
    <property type="component" value="Chromosome"/>
</dbReference>
<dbReference type="InterPro" id="IPR036291">
    <property type="entry name" value="NAD(P)-bd_dom_sf"/>
</dbReference>
<proteinExistence type="inferred from homology"/>
<feature type="binding site" evidence="9">
    <location>
        <position position="217"/>
    </location>
    <ligand>
        <name>substrate</name>
    </ligand>
</feature>
<comment type="function">
    <text evidence="9">Catalyzes the two-step NADP-dependent conversion of GDP-4-dehydro-6-deoxy-D-mannose to GDP-fucose, involving an epimerase and a reductase reaction.</text>
</comment>
<feature type="binding site" evidence="9">
    <location>
        <begin position="168"/>
        <end position="171"/>
    </location>
    <ligand>
        <name>NADP(+)</name>
        <dbReference type="ChEBI" id="CHEBI:58349"/>
    </ligand>
</feature>
<evidence type="ECO:0000256" key="2">
    <source>
        <dbReference type="ARBA" id="ARBA00005959"/>
    </source>
</evidence>
<dbReference type="SUPFAM" id="SSF51735">
    <property type="entry name" value="NAD(P)-binding Rossmann-fold domains"/>
    <property type="match status" value="1"/>
</dbReference>
<feature type="binding site" evidence="9">
    <location>
        <position position="224"/>
    </location>
    <ligand>
        <name>substrate</name>
    </ligand>
</feature>
<keyword evidence="5 9" id="KW-0560">Oxidoreductase</keyword>
<evidence type="ECO:0000256" key="8">
    <source>
        <dbReference type="ARBA" id="ARBA00051935"/>
    </source>
</evidence>
<feature type="site" description="Important for catalytic activity" evidence="9">
    <location>
        <position position="108"/>
    </location>
</feature>
<dbReference type="PANTHER" id="PTHR43238">
    <property type="entry name" value="GDP-L-FUCOSE SYNTHASE"/>
    <property type="match status" value="1"/>
</dbReference>
<evidence type="ECO:0000256" key="5">
    <source>
        <dbReference type="ARBA" id="ARBA00023002"/>
    </source>
</evidence>
<feature type="binding site" evidence="9">
    <location>
        <begin position="106"/>
        <end position="109"/>
    </location>
    <ligand>
        <name>NADP(+)</name>
        <dbReference type="ChEBI" id="CHEBI:58349"/>
    </ligand>
</feature>
<dbReference type="PANTHER" id="PTHR43238:SF1">
    <property type="entry name" value="GDP-L-FUCOSE SYNTHASE"/>
    <property type="match status" value="1"/>
</dbReference>
<dbReference type="InterPro" id="IPR001509">
    <property type="entry name" value="Epimerase_deHydtase"/>
</dbReference>
<dbReference type="CDD" id="cd05239">
    <property type="entry name" value="GDP_FS_SDR_e"/>
    <property type="match status" value="1"/>
</dbReference>
<dbReference type="EMBL" id="CP000492">
    <property type="protein sequence ID" value="ABL66598.1"/>
    <property type="molecule type" value="Genomic_DNA"/>
</dbReference>
<evidence type="ECO:0000313" key="12">
    <source>
        <dbReference type="Proteomes" id="UP000008701"/>
    </source>
</evidence>
<accession>A1BJM1</accession>
<reference evidence="11 12" key="1">
    <citation type="submission" date="2006-12" db="EMBL/GenBank/DDBJ databases">
        <title>Complete sequence of Chlorobium phaeobacteroides DSM 266.</title>
        <authorList>
            <consortium name="US DOE Joint Genome Institute"/>
            <person name="Copeland A."/>
            <person name="Lucas S."/>
            <person name="Lapidus A."/>
            <person name="Barry K."/>
            <person name="Detter J.C."/>
            <person name="Glavina del Rio T."/>
            <person name="Hammon N."/>
            <person name="Israni S."/>
            <person name="Pitluck S."/>
            <person name="Goltsman E."/>
            <person name="Schmutz J."/>
            <person name="Larimer F."/>
            <person name="Land M."/>
            <person name="Hauser L."/>
            <person name="Mikhailova N."/>
            <person name="Li T."/>
            <person name="Overmann J."/>
            <person name="Bryant D.A."/>
            <person name="Richardson P."/>
        </authorList>
    </citation>
    <scope>NUCLEOTIDE SEQUENCE [LARGE SCALE GENOMIC DNA]</scope>
    <source>
        <strain evidence="11 12">DSM 266</strain>
    </source>
</reference>
<feature type="active site" description="Proton donor/acceptor" evidence="9">
    <location>
        <position position="137"/>
    </location>
</feature>
<feature type="site" description="Important for catalytic activity" evidence="9">
    <location>
        <position position="110"/>
    </location>
</feature>
<evidence type="ECO:0000256" key="3">
    <source>
        <dbReference type="ARBA" id="ARBA00012371"/>
    </source>
</evidence>
<dbReference type="eggNOG" id="COG0451">
    <property type="taxonomic scope" value="Bacteria"/>
</dbReference>
<dbReference type="HOGENOM" id="CLU_007383_18_0_10"/>
<evidence type="ECO:0000313" key="11">
    <source>
        <dbReference type="EMBL" id="ABL66598.1"/>
    </source>
</evidence>
<dbReference type="EC" id="1.1.1.271" evidence="3 9"/>
<dbReference type="UniPathway" id="UPA00128">
    <property type="reaction ID" value="UER00191"/>
</dbReference>
<evidence type="ECO:0000256" key="7">
    <source>
        <dbReference type="ARBA" id="ARBA00023268"/>
    </source>
</evidence>
<feature type="binding site" evidence="9">
    <location>
        <position position="141"/>
    </location>
    <ligand>
        <name>NADP(+)</name>
        <dbReference type="ChEBI" id="CHEBI:58349"/>
    </ligand>
</feature>
<comment type="catalytic activity">
    <reaction evidence="8 9">
        <text>GDP-beta-L-fucose + NADP(+) = GDP-4-dehydro-alpha-D-rhamnose + NADPH + H(+)</text>
        <dbReference type="Rhea" id="RHEA:18885"/>
        <dbReference type="ChEBI" id="CHEBI:15378"/>
        <dbReference type="ChEBI" id="CHEBI:57273"/>
        <dbReference type="ChEBI" id="CHEBI:57783"/>
        <dbReference type="ChEBI" id="CHEBI:57964"/>
        <dbReference type="ChEBI" id="CHEBI:58349"/>
        <dbReference type="EC" id="1.1.1.271"/>
    </reaction>
</comment>